<evidence type="ECO:0000256" key="1">
    <source>
        <dbReference type="ARBA" id="ARBA00022679"/>
    </source>
</evidence>
<keyword evidence="1" id="KW-0808">Transferase</keyword>
<dbReference type="KEGG" id="spl:Spea_4036"/>
<dbReference type="AlphaFoldDB" id="A8H9V9"/>
<dbReference type="STRING" id="398579.Spea_4036"/>
<dbReference type="eggNOG" id="COG1804">
    <property type="taxonomic scope" value="Bacteria"/>
</dbReference>
<keyword evidence="3" id="KW-1185">Reference proteome</keyword>
<dbReference type="SUPFAM" id="SSF89796">
    <property type="entry name" value="CoA-transferase family III (CaiB/BaiF)"/>
    <property type="match status" value="1"/>
</dbReference>
<dbReference type="NCBIfam" id="NF002914">
    <property type="entry name" value="PRK03525.1"/>
    <property type="match status" value="1"/>
</dbReference>
<dbReference type="Proteomes" id="UP000002608">
    <property type="component" value="Chromosome"/>
</dbReference>
<dbReference type="InterPro" id="IPR044855">
    <property type="entry name" value="CoA-Trfase_III_dom3_sf"/>
</dbReference>
<evidence type="ECO:0000313" key="3">
    <source>
        <dbReference type="Proteomes" id="UP000002608"/>
    </source>
</evidence>
<evidence type="ECO:0000313" key="2">
    <source>
        <dbReference type="EMBL" id="ABV89346.1"/>
    </source>
</evidence>
<accession>A8H9V9</accession>
<dbReference type="GO" id="GO:0016740">
    <property type="term" value="F:transferase activity"/>
    <property type="evidence" value="ECO:0007669"/>
    <property type="project" value="UniProtKB-KW"/>
</dbReference>
<dbReference type="Gene3D" id="3.40.50.10540">
    <property type="entry name" value="Crotonobetainyl-coa:carnitine coa-transferase, domain 1"/>
    <property type="match status" value="1"/>
</dbReference>
<dbReference type="PANTHER" id="PTHR48228">
    <property type="entry name" value="SUCCINYL-COA--D-CITRAMALATE COA-TRANSFERASE"/>
    <property type="match status" value="1"/>
</dbReference>
<proteinExistence type="predicted"/>
<gene>
    <name evidence="2" type="ordered locus">Spea_4036</name>
</gene>
<dbReference type="EMBL" id="CP000851">
    <property type="protein sequence ID" value="ABV89346.1"/>
    <property type="molecule type" value="Genomic_DNA"/>
</dbReference>
<dbReference type="HOGENOM" id="CLU_033975_2_0_6"/>
<dbReference type="InterPro" id="IPR050509">
    <property type="entry name" value="CoA-transferase_III"/>
</dbReference>
<name>A8H9V9_SHEPA</name>
<organism evidence="2 3">
    <name type="scientific">Shewanella pealeana (strain ATCC 700345 / ANG-SQ1)</name>
    <dbReference type="NCBI Taxonomy" id="398579"/>
    <lineage>
        <taxon>Bacteria</taxon>
        <taxon>Pseudomonadati</taxon>
        <taxon>Pseudomonadota</taxon>
        <taxon>Gammaproteobacteria</taxon>
        <taxon>Alteromonadales</taxon>
        <taxon>Shewanellaceae</taxon>
        <taxon>Shewanella</taxon>
    </lineage>
</organism>
<reference evidence="2 3" key="1">
    <citation type="submission" date="2007-10" db="EMBL/GenBank/DDBJ databases">
        <title>Complete sequence of Shewanella pealeana ATCC 700345.</title>
        <authorList>
            <consortium name="US DOE Joint Genome Institute"/>
            <person name="Copeland A."/>
            <person name="Lucas S."/>
            <person name="Lapidus A."/>
            <person name="Barry K."/>
            <person name="Glavina del Rio T."/>
            <person name="Dalin E."/>
            <person name="Tice H."/>
            <person name="Pitluck S."/>
            <person name="Chertkov O."/>
            <person name="Brettin T."/>
            <person name="Bruce D."/>
            <person name="Detter J.C."/>
            <person name="Han C."/>
            <person name="Schmutz J."/>
            <person name="Larimer F."/>
            <person name="Land M."/>
            <person name="Hauser L."/>
            <person name="Kyrpides N."/>
            <person name="Kim E."/>
            <person name="Zhao J.-S.Z."/>
            <person name="Manno D."/>
            <person name="Hawari J."/>
            <person name="Richardson P."/>
        </authorList>
    </citation>
    <scope>NUCLEOTIDE SEQUENCE [LARGE SCALE GENOMIC DNA]</scope>
    <source>
        <strain evidence="3">ATCC 700345 / ANG-SQ1</strain>
    </source>
</reference>
<dbReference type="Pfam" id="PF02515">
    <property type="entry name" value="CoA_transf_3"/>
    <property type="match status" value="1"/>
</dbReference>
<dbReference type="Gene3D" id="3.30.1540.10">
    <property type="entry name" value="formyl-coa transferase, domain 3"/>
    <property type="match status" value="1"/>
</dbReference>
<dbReference type="PANTHER" id="PTHR48228:SF6">
    <property type="entry name" value="L-CARNITINE COA-TRANSFERASE"/>
    <property type="match status" value="1"/>
</dbReference>
<sequence>MNFVRKLREMGIMSNKLSTPAFGPLAGLRVVFSGIEIAGPFAAQMLAEWGAEVIWIENVAYADTIRVQPNYPELSRRNLHALSLNIFKDEGRDAFLKLMETTDIFIEASKGPAFARRGITDEVLWEQNKKLVIAHLSGFGQYGTDEYTNLPAYNTIAQAFSGYLIQNGDVDQPMPAFPYTADYFSGMTATTSALAALYRVRETGVGESIDVAMYEVMLRMGQYFMMDHFNGGEVCPRMTKGKDPYYAGCGLYKCEDGYIVMELVGGMQIKEMFKDMDIMHLYGGEEVPEGTQLIHRIECPFGYQVEDALDEYLAHKSIEEVLARFAELNVACAKVLTIPELDSNPQYIARESITEWKNIDGKTYRGPNVMPKFKNNPGQIWRGMPKHGMDTAAILEDIGYSQEQIQSLSEKGLAKVSECK</sequence>
<dbReference type="InterPro" id="IPR003673">
    <property type="entry name" value="CoA-Trfase_fam_III"/>
</dbReference>
<dbReference type="InterPro" id="IPR023606">
    <property type="entry name" value="CoA-Trfase_III_dom_1_sf"/>
</dbReference>
<protein>
    <submittedName>
        <fullName evidence="2">L-carnitine dehydratase/bile acid-inducible protein F</fullName>
    </submittedName>
</protein>